<evidence type="ECO:0000313" key="5">
    <source>
        <dbReference type="EMBL" id="KAJ7370052.1"/>
    </source>
</evidence>
<dbReference type="InterPro" id="IPR000408">
    <property type="entry name" value="Reg_chr_condens"/>
</dbReference>
<feature type="repeat" description="RCC1" evidence="2">
    <location>
        <begin position="90"/>
        <end position="147"/>
    </location>
</feature>
<dbReference type="PANTHER" id="PTHR46337:SF1">
    <property type="entry name" value="RCC1-LIKE G EXCHANGING FACTOR-LIKE PROTEIN"/>
    <property type="match status" value="1"/>
</dbReference>
<keyword evidence="6" id="KW-1185">Reference proteome</keyword>
<dbReference type="PROSITE" id="PS00626">
    <property type="entry name" value="RCC1_2"/>
    <property type="match status" value="1"/>
</dbReference>
<dbReference type="GO" id="GO:0005085">
    <property type="term" value="F:guanyl-nucleotide exchange factor activity"/>
    <property type="evidence" value="ECO:0007669"/>
    <property type="project" value="TreeGrafter"/>
</dbReference>
<dbReference type="InterPro" id="IPR009091">
    <property type="entry name" value="RCC1/BLIP-II"/>
</dbReference>
<dbReference type="EMBL" id="MU826874">
    <property type="protein sequence ID" value="KAJ7370052.1"/>
    <property type="molecule type" value="Genomic_DNA"/>
</dbReference>
<feature type="compositionally biased region" description="Polar residues" evidence="3">
    <location>
        <begin position="441"/>
        <end position="451"/>
    </location>
</feature>
<keyword evidence="1" id="KW-0677">Repeat</keyword>
<evidence type="ECO:0000256" key="3">
    <source>
        <dbReference type="SAM" id="MobiDB-lite"/>
    </source>
</evidence>
<evidence type="ECO:0000313" key="6">
    <source>
        <dbReference type="Proteomes" id="UP001163046"/>
    </source>
</evidence>
<dbReference type="PROSITE" id="PS50012">
    <property type="entry name" value="RCC1_3"/>
    <property type="match status" value="5"/>
</dbReference>
<evidence type="ECO:0000256" key="2">
    <source>
        <dbReference type="PROSITE-ProRule" id="PRU00235"/>
    </source>
</evidence>
<proteinExistence type="predicted"/>
<dbReference type="PANTHER" id="PTHR46337">
    <property type="entry name" value="RCC1-LIKE G EXCHANGING FACTOR-LIKE PROTEIN"/>
    <property type="match status" value="1"/>
</dbReference>
<dbReference type="Proteomes" id="UP001163046">
    <property type="component" value="Unassembled WGS sequence"/>
</dbReference>
<feature type="repeat" description="RCC1" evidence="2">
    <location>
        <begin position="254"/>
        <end position="308"/>
    </location>
</feature>
<accession>A0A9W9YV49</accession>
<feature type="repeat" description="RCC1" evidence="2">
    <location>
        <begin position="148"/>
        <end position="200"/>
    </location>
</feature>
<dbReference type="Gene3D" id="2.130.10.30">
    <property type="entry name" value="Regulator of chromosome condensation 1/beta-lactamase-inhibitor protein II"/>
    <property type="match status" value="2"/>
</dbReference>
<gene>
    <name evidence="5" type="primary">WBSCR16_3</name>
    <name evidence="5" type="ORF">OS493_034495</name>
</gene>
<evidence type="ECO:0000259" key="4">
    <source>
        <dbReference type="Pfam" id="PF25390"/>
    </source>
</evidence>
<dbReference type="PRINTS" id="PR00633">
    <property type="entry name" value="RCCNDNSATION"/>
</dbReference>
<dbReference type="Pfam" id="PF25390">
    <property type="entry name" value="WD40_RLD"/>
    <property type="match status" value="1"/>
</dbReference>
<dbReference type="GO" id="GO:0019843">
    <property type="term" value="F:rRNA binding"/>
    <property type="evidence" value="ECO:0007669"/>
    <property type="project" value="TreeGrafter"/>
</dbReference>
<protein>
    <submittedName>
        <fullName evidence="5">Williams-Beuren syndrome chromosome region 16 protein</fullName>
    </submittedName>
</protein>
<name>A0A9W9YV49_9CNID</name>
<dbReference type="GO" id="GO:0070131">
    <property type="term" value="P:positive regulation of mitochondrial translation"/>
    <property type="evidence" value="ECO:0007669"/>
    <property type="project" value="TreeGrafter"/>
</dbReference>
<dbReference type="GO" id="GO:0005743">
    <property type="term" value="C:mitochondrial inner membrane"/>
    <property type="evidence" value="ECO:0007669"/>
    <property type="project" value="TreeGrafter"/>
</dbReference>
<dbReference type="SUPFAM" id="SSF50985">
    <property type="entry name" value="RCC1/BLIP-II"/>
    <property type="match status" value="1"/>
</dbReference>
<organism evidence="5 6">
    <name type="scientific">Desmophyllum pertusum</name>
    <dbReference type="NCBI Taxonomy" id="174260"/>
    <lineage>
        <taxon>Eukaryota</taxon>
        <taxon>Metazoa</taxon>
        <taxon>Cnidaria</taxon>
        <taxon>Anthozoa</taxon>
        <taxon>Hexacorallia</taxon>
        <taxon>Scleractinia</taxon>
        <taxon>Caryophylliina</taxon>
        <taxon>Caryophylliidae</taxon>
        <taxon>Desmophyllum</taxon>
    </lineage>
</organism>
<feature type="region of interest" description="Disordered" evidence="3">
    <location>
        <begin position="436"/>
        <end position="459"/>
    </location>
</feature>
<dbReference type="InterPro" id="IPR053035">
    <property type="entry name" value="Mitochondrial_GEF_domain"/>
</dbReference>
<feature type="domain" description="RCC1-like" evidence="4">
    <location>
        <begin position="42"/>
        <end position="397"/>
    </location>
</feature>
<reference evidence="5" key="1">
    <citation type="submission" date="2023-01" db="EMBL/GenBank/DDBJ databases">
        <title>Genome assembly of the deep-sea coral Lophelia pertusa.</title>
        <authorList>
            <person name="Herrera S."/>
            <person name="Cordes E."/>
        </authorList>
    </citation>
    <scope>NUCLEOTIDE SEQUENCE</scope>
    <source>
        <strain evidence="5">USNM1676648</strain>
        <tissue evidence="5">Polyp</tissue>
    </source>
</reference>
<sequence>MSFVCRRLISRSQKWLKHSVQLVYSEQRNKGSLSCQFSSLSYIWGAGDGGQLGTGTQEHSIVPIKFPVPREVSHVGCGYGFTVAAEANSCSLWTTGLNSLSQLGRQPSCSNGPVELGPATIDLNTTPSTRVQQISCGRSHSAILLDNGEVLTCGGHFHGQCGVGNMDTRSIQQFTNIPSIVDNIKQIACGLDHTLLLSYDGKVVSCGWGVDGQTGLGHYKDEATFKLIEGELKDVRIKQVATSADCCLALSDEGEVFCWGNNEYGQLATESDEEQSPKRASSTEESTRDCTREWLQSGSFCVLFLLVTGELYSWGYGVLGHGQEVSFSKSPRKIQEFSCIDETATRVFCGTDSSAVINRFVAQFSNSGTLYTWGMGSFGRLGLGSNQDQWIPRKVELPGDVIEYPAALITWQPCLSAVNISPEFVTRHVTQHKRVGKPDASVTSHYINQRGQDPKFDSL</sequence>
<comment type="caution">
    <text evidence="5">The sequence shown here is derived from an EMBL/GenBank/DDBJ whole genome shotgun (WGS) entry which is preliminary data.</text>
</comment>
<dbReference type="OrthoDB" id="70707at2759"/>
<dbReference type="InterPro" id="IPR058923">
    <property type="entry name" value="RCC1-like_dom"/>
</dbReference>
<dbReference type="AlphaFoldDB" id="A0A9W9YV49"/>
<feature type="repeat" description="RCC1" evidence="2">
    <location>
        <begin position="368"/>
        <end position="395"/>
    </location>
</feature>
<feature type="repeat" description="RCC1" evidence="2">
    <location>
        <begin position="39"/>
        <end position="88"/>
    </location>
</feature>
<evidence type="ECO:0000256" key="1">
    <source>
        <dbReference type="ARBA" id="ARBA00022737"/>
    </source>
</evidence>